<name>A0ACC2RDI9_9FUNG</name>
<dbReference type="EMBL" id="QTSX02007536">
    <property type="protein sequence ID" value="KAJ9048151.1"/>
    <property type="molecule type" value="Genomic_DNA"/>
</dbReference>
<sequence length="85" mass="9293">MKYFVYISSICLVAQALPGISNRGKASKNARDSTYRNTDNVHEEALESPDQSQTQSSGSLQADLSNVSPASPIKKKKFLDSYIPV</sequence>
<evidence type="ECO:0000313" key="2">
    <source>
        <dbReference type="Proteomes" id="UP001165960"/>
    </source>
</evidence>
<proteinExistence type="predicted"/>
<evidence type="ECO:0000313" key="1">
    <source>
        <dbReference type="EMBL" id="KAJ9048151.1"/>
    </source>
</evidence>
<dbReference type="Proteomes" id="UP001165960">
    <property type="component" value="Unassembled WGS sequence"/>
</dbReference>
<accession>A0ACC2RDI9</accession>
<gene>
    <name evidence="1" type="ORF">DSO57_1037926</name>
</gene>
<keyword evidence="2" id="KW-1185">Reference proteome</keyword>
<protein>
    <submittedName>
        <fullName evidence="1">Uncharacterized protein</fullName>
    </submittedName>
</protein>
<comment type="caution">
    <text evidence="1">The sequence shown here is derived from an EMBL/GenBank/DDBJ whole genome shotgun (WGS) entry which is preliminary data.</text>
</comment>
<reference evidence="1" key="1">
    <citation type="submission" date="2022-04" db="EMBL/GenBank/DDBJ databases">
        <title>Genome of the entomopathogenic fungus Entomophthora muscae.</title>
        <authorList>
            <person name="Elya C."/>
            <person name="Lovett B.R."/>
            <person name="Lee E."/>
            <person name="Macias A.M."/>
            <person name="Hajek A.E."/>
            <person name="De Bivort B.L."/>
            <person name="Kasson M.T."/>
            <person name="De Fine Licht H.H."/>
            <person name="Stajich J.E."/>
        </authorList>
    </citation>
    <scope>NUCLEOTIDE SEQUENCE</scope>
    <source>
        <strain evidence="1">Berkeley</strain>
    </source>
</reference>
<organism evidence="1 2">
    <name type="scientific">Entomophthora muscae</name>
    <dbReference type="NCBI Taxonomy" id="34485"/>
    <lineage>
        <taxon>Eukaryota</taxon>
        <taxon>Fungi</taxon>
        <taxon>Fungi incertae sedis</taxon>
        <taxon>Zoopagomycota</taxon>
        <taxon>Entomophthoromycotina</taxon>
        <taxon>Entomophthoromycetes</taxon>
        <taxon>Entomophthorales</taxon>
        <taxon>Entomophthoraceae</taxon>
        <taxon>Entomophthora</taxon>
    </lineage>
</organism>